<feature type="domain" description="ATP-cone" evidence="4">
    <location>
        <begin position="44"/>
        <end position="128"/>
    </location>
</feature>
<keyword evidence="6" id="KW-1185">Reference proteome</keyword>
<protein>
    <recommendedName>
        <fullName evidence="4">ATP-cone domain-containing protein</fullName>
    </recommendedName>
</protein>
<evidence type="ECO:0000256" key="1">
    <source>
        <dbReference type="ARBA" id="ARBA00022741"/>
    </source>
</evidence>
<organism evidence="5 6">
    <name type="scientific">Secundilactobacillus folii</name>
    <dbReference type="NCBI Taxonomy" id="2678357"/>
    <lineage>
        <taxon>Bacteria</taxon>
        <taxon>Bacillati</taxon>
        <taxon>Bacillota</taxon>
        <taxon>Bacilli</taxon>
        <taxon>Lactobacillales</taxon>
        <taxon>Lactobacillaceae</taxon>
        <taxon>Secundilactobacillus</taxon>
    </lineage>
</organism>
<dbReference type="EMBL" id="WNJO01000023">
    <property type="protein sequence ID" value="MTV83287.1"/>
    <property type="molecule type" value="Genomic_DNA"/>
</dbReference>
<name>A0A7X2XX55_9LACO</name>
<proteinExistence type="predicted"/>
<evidence type="ECO:0000256" key="3">
    <source>
        <dbReference type="PROSITE-ProRule" id="PRU00492"/>
    </source>
</evidence>
<dbReference type="AlphaFoldDB" id="A0A7X2XX55"/>
<dbReference type="Proteomes" id="UP000466388">
    <property type="component" value="Unassembled WGS sequence"/>
</dbReference>
<keyword evidence="2 3" id="KW-0067">ATP-binding</keyword>
<dbReference type="PROSITE" id="PS51161">
    <property type="entry name" value="ATP_CONE"/>
    <property type="match status" value="1"/>
</dbReference>
<accession>A0A7X2XX55</accession>
<sequence>MIKLRYILLQFSNRCSTINIPIKKGDLAVNKQKPQQSHIQITVRFVEKKNGKKAVFDARKILRSLNHLTHDDRLIRRINALVLAQIAGYAQIDTATIRQLIISTLVQLDHPELAKRYDEYHPSVTKKDAQFKQLSFFNL</sequence>
<dbReference type="Pfam" id="PF03477">
    <property type="entry name" value="ATP-cone"/>
    <property type="match status" value="1"/>
</dbReference>
<keyword evidence="1 3" id="KW-0547">Nucleotide-binding</keyword>
<evidence type="ECO:0000313" key="6">
    <source>
        <dbReference type="Proteomes" id="UP000466388"/>
    </source>
</evidence>
<evidence type="ECO:0000313" key="5">
    <source>
        <dbReference type="EMBL" id="MTV83287.1"/>
    </source>
</evidence>
<gene>
    <name evidence="5" type="ORF">GM612_11725</name>
</gene>
<comment type="caution">
    <text evidence="5">The sequence shown here is derived from an EMBL/GenBank/DDBJ whole genome shotgun (WGS) entry which is preliminary data.</text>
</comment>
<reference evidence="5 6" key="1">
    <citation type="submission" date="2019-11" db="EMBL/GenBank/DDBJ databases">
        <title>Lactobacillus sp. nov. CRM56-3, isolated from fermented tea leaves.</title>
        <authorList>
            <person name="Phuengjayaem S."/>
            <person name="Tanasupawat S."/>
        </authorList>
    </citation>
    <scope>NUCLEOTIDE SEQUENCE [LARGE SCALE GENOMIC DNA]</scope>
    <source>
        <strain evidence="5 6">CRM56-3</strain>
    </source>
</reference>
<dbReference type="InterPro" id="IPR005144">
    <property type="entry name" value="ATP-cone_dom"/>
</dbReference>
<evidence type="ECO:0000256" key="2">
    <source>
        <dbReference type="ARBA" id="ARBA00022840"/>
    </source>
</evidence>
<evidence type="ECO:0000259" key="4">
    <source>
        <dbReference type="PROSITE" id="PS51161"/>
    </source>
</evidence>
<dbReference type="GO" id="GO:0005524">
    <property type="term" value="F:ATP binding"/>
    <property type="evidence" value="ECO:0007669"/>
    <property type="project" value="UniProtKB-UniRule"/>
</dbReference>